<evidence type="ECO:0000259" key="3">
    <source>
        <dbReference type="PROSITE" id="PS51059"/>
    </source>
</evidence>
<proteinExistence type="predicted"/>
<evidence type="ECO:0000313" key="5">
    <source>
        <dbReference type="Proteomes" id="UP001153636"/>
    </source>
</evidence>
<dbReference type="InterPro" id="IPR012317">
    <property type="entry name" value="Poly(ADP-ribose)pol_cat_dom"/>
</dbReference>
<dbReference type="PANTHER" id="PTHR45740:SF2">
    <property type="entry name" value="POLY [ADP-RIBOSE] POLYMERASE"/>
    <property type="match status" value="1"/>
</dbReference>
<organism evidence="4 5">
    <name type="scientific">Psylliodes chrysocephalus</name>
    <dbReference type="NCBI Taxonomy" id="3402493"/>
    <lineage>
        <taxon>Eukaryota</taxon>
        <taxon>Metazoa</taxon>
        <taxon>Ecdysozoa</taxon>
        <taxon>Arthropoda</taxon>
        <taxon>Hexapoda</taxon>
        <taxon>Insecta</taxon>
        <taxon>Pterygota</taxon>
        <taxon>Neoptera</taxon>
        <taxon>Endopterygota</taxon>
        <taxon>Coleoptera</taxon>
        <taxon>Polyphaga</taxon>
        <taxon>Cucujiformia</taxon>
        <taxon>Chrysomeloidea</taxon>
        <taxon>Chrysomelidae</taxon>
        <taxon>Galerucinae</taxon>
        <taxon>Alticini</taxon>
        <taxon>Psylliodes</taxon>
    </lineage>
</organism>
<keyword evidence="5" id="KW-1185">Reference proteome</keyword>
<dbReference type="PROSITE" id="PS51059">
    <property type="entry name" value="PARP_CATALYTIC"/>
    <property type="match status" value="1"/>
</dbReference>
<dbReference type="SUPFAM" id="SSF56399">
    <property type="entry name" value="ADP-ribosylation"/>
    <property type="match status" value="1"/>
</dbReference>
<dbReference type="GO" id="GO:0005634">
    <property type="term" value="C:nucleus"/>
    <property type="evidence" value="ECO:0007669"/>
    <property type="project" value="TreeGrafter"/>
</dbReference>
<keyword evidence="1" id="KW-0520">NAD</keyword>
<dbReference type="GO" id="GO:0003950">
    <property type="term" value="F:NAD+ poly-ADP-ribosyltransferase activity"/>
    <property type="evidence" value="ECO:0007669"/>
    <property type="project" value="UniProtKB-UniRule"/>
</dbReference>
<keyword evidence="1" id="KW-0808">Transferase</keyword>
<dbReference type="Pfam" id="PF00644">
    <property type="entry name" value="PARP"/>
    <property type="match status" value="1"/>
</dbReference>
<name>A0A9P0CNL6_9CUCU</name>
<evidence type="ECO:0000256" key="1">
    <source>
        <dbReference type="RuleBase" id="RU362114"/>
    </source>
</evidence>
<reference evidence="4" key="1">
    <citation type="submission" date="2022-01" db="EMBL/GenBank/DDBJ databases">
        <authorList>
            <person name="King R."/>
        </authorList>
    </citation>
    <scope>NUCLEOTIDE SEQUENCE</scope>
</reference>
<accession>A0A9P0CNL6</accession>
<dbReference type="EMBL" id="OV651830">
    <property type="protein sequence ID" value="CAH1104971.1"/>
    <property type="molecule type" value="Genomic_DNA"/>
</dbReference>
<gene>
    <name evidence="4" type="ORF">PSYICH_LOCUS5938</name>
</gene>
<feature type="region of interest" description="Disordered" evidence="2">
    <location>
        <begin position="9"/>
        <end position="34"/>
    </location>
</feature>
<keyword evidence="1" id="KW-0328">Glycosyltransferase</keyword>
<dbReference type="InterPro" id="IPR051712">
    <property type="entry name" value="ARTD-AVP"/>
</dbReference>
<dbReference type="PANTHER" id="PTHR45740">
    <property type="entry name" value="POLY [ADP-RIBOSE] POLYMERASE"/>
    <property type="match status" value="1"/>
</dbReference>
<sequence>MGNILKWFKKSEQSENSDEDSTDDSDSEGLCVDGPVHRPNKKFLAKEDALKNNPETLKQFAFHFCNIARITQGIVTRKALDPTSKDFRNISQLFTHNNKKCFKITKIETVLNPFLLVQYNMKKRVYKIKEVPVKETILFHGVRKSNIDSICKSNFNWRLYGTNEGHKFGKGVSFSSSAFYASNYSDTGFEKVMIAVNVLIGKCCVGNENTEIPPVGFDTTTNETLNVYIKYEDNEFYPKYIIHYTGIDKEQESRMNEKNERKEFTSQRPLTLADYFNIPKLK</sequence>
<dbReference type="OrthoDB" id="6133115at2759"/>
<feature type="compositionally biased region" description="Acidic residues" evidence="2">
    <location>
        <begin position="15"/>
        <end position="27"/>
    </location>
</feature>
<dbReference type="AlphaFoldDB" id="A0A9P0CNL6"/>
<dbReference type="Gene3D" id="3.90.228.10">
    <property type="match status" value="1"/>
</dbReference>
<feature type="domain" description="PARP catalytic" evidence="3">
    <location>
        <begin position="58"/>
        <end position="253"/>
    </location>
</feature>
<dbReference type="GO" id="GO:1990404">
    <property type="term" value="F:NAD+-protein mono-ADP-ribosyltransferase activity"/>
    <property type="evidence" value="ECO:0007669"/>
    <property type="project" value="TreeGrafter"/>
</dbReference>
<dbReference type="Proteomes" id="UP001153636">
    <property type="component" value="Chromosome 18"/>
</dbReference>
<evidence type="ECO:0000256" key="2">
    <source>
        <dbReference type="SAM" id="MobiDB-lite"/>
    </source>
</evidence>
<evidence type="ECO:0000313" key="4">
    <source>
        <dbReference type="EMBL" id="CAH1104971.1"/>
    </source>
</evidence>
<dbReference type="EC" id="2.4.2.-" evidence="1"/>
<protein>
    <recommendedName>
        <fullName evidence="1">Poly [ADP-ribose] polymerase</fullName>
        <shortName evidence="1">PARP</shortName>
        <ecNumber evidence="1">2.4.2.-</ecNumber>
    </recommendedName>
</protein>